<dbReference type="KEGG" id="nsm:JO391_02060"/>
<protein>
    <submittedName>
        <fullName evidence="1">Uncharacterized protein</fullName>
    </submittedName>
</protein>
<name>A0A8G0ZVU6_9RHOB</name>
<proteinExistence type="predicted"/>
<dbReference type="EMBL" id="CP069370">
    <property type="protein sequence ID" value="QYZ70340.1"/>
    <property type="molecule type" value="Genomic_DNA"/>
</dbReference>
<dbReference type="AlphaFoldDB" id="A0A8G0ZVU6"/>
<organism evidence="1 2">
    <name type="scientific">Neotabrizicola shimadae</name>
    <dbReference type="NCBI Taxonomy" id="2807096"/>
    <lineage>
        <taxon>Bacteria</taxon>
        <taxon>Pseudomonadati</taxon>
        <taxon>Pseudomonadota</taxon>
        <taxon>Alphaproteobacteria</taxon>
        <taxon>Rhodobacterales</taxon>
        <taxon>Paracoccaceae</taxon>
        <taxon>Neotabrizicola</taxon>
    </lineage>
</organism>
<accession>A0A8G0ZVU6</accession>
<keyword evidence="2" id="KW-1185">Reference proteome</keyword>
<dbReference type="Proteomes" id="UP000826300">
    <property type="component" value="Chromosome"/>
</dbReference>
<sequence>MIDSDVPNPADLISAVRRRGALPQAPLAMPAQRLERPRRLSRWALLAMALWGRPARAGR</sequence>
<gene>
    <name evidence="1" type="ORF">JO391_02060</name>
</gene>
<evidence type="ECO:0000313" key="2">
    <source>
        <dbReference type="Proteomes" id="UP000826300"/>
    </source>
</evidence>
<reference evidence="1" key="1">
    <citation type="submission" date="2021-02" db="EMBL/GenBank/DDBJ databases">
        <title>Rhodobacter shimadae sp. nov., an aerobic anoxygenic phototrophic bacterium isolated from a hot spring.</title>
        <authorList>
            <person name="Muramatsu S."/>
            <person name="Haruta S."/>
            <person name="Hirose S."/>
            <person name="Hanada S."/>
        </authorList>
    </citation>
    <scope>NUCLEOTIDE SEQUENCE</scope>
    <source>
        <strain evidence="1">N10</strain>
    </source>
</reference>
<dbReference type="RefSeq" id="WP_220662556.1">
    <property type="nucleotide sequence ID" value="NZ_CP069370.1"/>
</dbReference>
<evidence type="ECO:0000313" key="1">
    <source>
        <dbReference type="EMBL" id="QYZ70340.1"/>
    </source>
</evidence>